<evidence type="ECO:0000313" key="1">
    <source>
        <dbReference type="EMBL" id="DAF60975.1"/>
    </source>
</evidence>
<sequence>MYWRKRMNEEMKKKQIEAIKKIRRQFADEVYWCLENWLDALDERSSGDELPSDPIMKERSRIFRAQELVGFEEDYEEK</sequence>
<dbReference type="EMBL" id="BK032800">
    <property type="protein sequence ID" value="DAF60975.1"/>
    <property type="molecule type" value="Genomic_DNA"/>
</dbReference>
<reference evidence="1" key="1">
    <citation type="journal article" date="2021" name="Proc. Natl. Acad. Sci. U.S.A.">
        <title>A Catalog of Tens of Thousands of Viruses from Human Metagenomes Reveals Hidden Associations with Chronic Diseases.</title>
        <authorList>
            <person name="Tisza M.J."/>
            <person name="Buck C.B."/>
        </authorList>
    </citation>
    <scope>NUCLEOTIDE SEQUENCE</scope>
    <source>
        <strain evidence="1">CtlMy11</strain>
    </source>
</reference>
<protein>
    <submittedName>
        <fullName evidence="1">Uncharacterized protein</fullName>
    </submittedName>
</protein>
<proteinExistence type="predicted"/>
<accession>A0A8S5TDB0</accession>
<name>A0A8S5TDB0_9CAUD</name>
<organism evidence="1">
    <name type="scientific">Podoviridae sp. ctlMy11</name>
    <dbReference type="NCBI Taxonomy" id="2827746"/>
    <lineage>
        <taxon>Viruses</taxon>
        <taxon>Duplodnaviria</taxon>
        <taxon>Heunggongvirae</taxon>
        <taxon>Uroviricota</taxon>
        <taxon>Caudoviricetes</taxon>
    </lineage>
</organism>